<accession>A0A1I8EQC2</accession>
<dbReference type="WBParaSite" id="maker-PairedContig_3998-snap-gene-0.17-mRNA-1">
    <property type="protein sequence ID" value="maker-PairedContig_3998-snap-gene-0.17-mRNA-1"/>
    <property type="gene ID" value="maker-PairedContig_3998-snap-gene-0.17"/>
</dbReference>
<name>A0A1I8EQC2_WUCBA</name>
<organism evidence="1">
    <name type="scientific">Wuchereria bancrofti</name>
    <dbReference type="NCBI Taxonomy" id="6293"/>
    <lineage>
        <taxon>Eukaryota</taxon>
        <taxon>Metazoa</taxon>
        <taxon>Ecdysozoa</taxon>
        <taxon>Nematoda</taxon>
        <taxon>Chromadorea</taxon>
        <taxon>Rhabditida</taxon>
        <taxon>Spirurina</taxon>
        <taxon>Spiruromorpha</taxon>
        <taxon>Filarioidea</taxon>
        <taxon>Onchocercidae</taxon>
        <taxon>Wuchereria</taxon>
    </lineage>
</organism>
<evidence type="ECO:0000313" key="1">
    <source>
        <dbReference type="WBParaSite" id="maker-PairedContig_3998-snap-gene-0.17-mRNA-1"/>
    </source>
</evidence>
<dbReference type="STRING" id="6293.A0A1I8EQC2"/>
<proteinExistence type="predicted"/>
<sequence>MYLGNESRNSPSTVSIGTILIQIECSNEVFQQIEKGLSSTVVSHLDLGLDECTPSLKCLKYRRLLTKKFMKGLSELMKIKRYLEMFGSTDS</sequence>
<dbReference type="AlphaFoldDB" id="A0A1I8EQC2"/>
<protein>
    <submittedName>
        <fullName evidence="1">Uncharacterized protein</fullName>
    </submittedName>
</protein>
<reference evidence="1" key="1">
    <citation type="submission" date="2016-11" db="UniProtKB">
        <authorList>
            <consortium name="WormBaseParasite"/>
        </authorList>
    </citation>
    <scope>IDENTIFICATION</scope>
    <source>
        <strain evidence="1">pt0022</strain>
    </source>
</reference>